<evidence type="ECO:0000256" key="5">
    <source>
        <dbReference type="ARBA" id="ARBA00022536"/>
    </source>
</evidence>
<dbReference type="SMART" id="SM00060">
    <property type="entry name" value="FN3"/>
    <property type="match status" value="14"/>
</dbReference>
<feature type="domain" description="EGF-like" evidence="12">
    <location>
        <begin position="224"/>
        <end position="255"/>
    </location>
</feature>
<dbReference type="InterPro" id="IPR020837">
    <property type="entry name" value="Fibrinogen_CS"/>
</dbReference>
<dbReference type="Gene3D" id="2.60.40.10">
    <property type="entry name" value="Immunoglobulins"/>
    <property type="match status" value="14"/>
</dbReference>
<dbReference type="CDD" id="cd00087">
    <property type="entry name" value="FReD"/>
    <property type="match status" value="1"/>
</dbReference>
<dbReference type="NCBIfam" id="NF040941">
    <property type="entry name" value="GGGWT_bact"/>
    <property type="match status" value="1"/>
</dbReference>
<dbReference type="Proteomes" id="UP000886611">
    <property type="component" value="Unassembled WGS sequence"/>
</dbReference>
<dbReference type="FunFam" id="2.10.25.10:FF:000001">
    <property type="entry name" value="Tenascin C"/>
    <property type="match status" value="3"/>
</dbReference>
<feature type="domain" description="Fibronectin type-III" evidence="13">
    <location>
        <begin position="528"/>
        <end position="614"/>
    </location>
</feature>
<dbReference type="Pfam" id="PF00147">
    <property type="entry name" value="Fibrinogen_C"/>
    <property type="match status" value="1"/>
</dbReference>
<evidence type="ECO:0000259" key="12">
    <source>
        <dbReference type="PROSITE" id="PS50026"/>
    </source>
</evidence>
<feature type="domain" description="Fibronectin type-III" evidence="13">
    <location>
        <begin position="1143"/>
        <end position="1231"/>
    </location>
</feature>
<keyword evidence="6 11" id="KW-0732">Signal</keyword>
<evidence type="ECO:0000313" key="15">
    <source>
        <dbReference type="EMBL" id="KAG2461269.1"/>
    </source>
</evidence>
<dbReference type="Gene3D" id="3.90.215.10">
    <property type="entry name" value="Gamma Fibrinogen, chain A, domain 1"/>
    <property type="match status" value="1"/>
</dbReference>
<dbReference type="GO" id="GO:0098966">
    <property type="term" value="C:perisynaptic extracellular matrix"/>
    <property type="evidence" value="ECO:0007669"/>
    <property type="project" value="TreeGrafter"/>
</dbReference>
<dbReference type="InterPro" id="IPR013783">
    <property type="entry name" value="Ig-like_fold"/>
</dbReference>
<dbReference type="FunFam" id="2.60.40.10:FF:000099">
    <property type="entry name" value="Fibronectin 1"/>
    <property type="match status" value="12"/>
</dbReference>
<proteinExistence type="inferred from homology"/>
<dbReference type="PROSITE" id="PS51406">
    <property type="entry name" value="FIBRINOGEN_C_2"/>
    <property type="match status" value="1"/>
</dbReference>
<feature type="domain" description="Fibronectin type-III" evidence="13">
    <location>
        <begin position="967"/>
        <end position="1056"/>
    </location>
</feature>
<feature type="domain" description="Fibronectin type-III" evidence="13">
    <location>
        <begin position="791"/>
        <end position="880"/>
    </location>
</feature>
<dbReference type="InterPro" id="IPR003961">
    <property type="entry name" value="FN3_dom"/>
</dbReference>
<protein>
    <submittedName>
        <fullName evidence="15">TENN protein</fullName>
    </submittedName>
</protein>
<evidence type="ECO:0000256" key="4">
    <source>
        <dbReference type="ARBA" id="ARBA00022530"/>
    </source>
</evidence>
<evidence type="ECO:0000256" key="2">
    <source>
        <dbReference type="ARBA" id="ARBA00008673"/>
    </source>
</evidence>
<keyword evidence="9" id="KW-0325">Glycoprotein</keyword>
<evidence type="ECO:0000256" key="7">
    <source>
        <dbReference type="ARBA" id="ARBA00022737"/>
    </source>
</evidence>
<dbReference type="Pfam" id="PF00041">
    <property type="entry name" value="fn3"/>
    <property type="match status" value="14"/>
</dbReference>
<organism evidence="15 16">
    <name type="scientific">Polypterus senegalus</name>
    <name type="common">Senegal bichir</name>
    <dbReference type="NCBI Taxonomy" id="55291"/>
    <lineage>
        <taxon>Eukaryota</taxon>
        <taxon>Metazoa</taxon>
        <taxon>Chordata</taxon>
        <taxon>Craniata</taxon>
        <taxon>Vertebrata</taxon>
        <taxon>Euteleostomi</taxon>
        <taxon>Actinopterygii</taxon>
        <taxon>Polypteriformes</taxon>
        <taxon>Polypteridae</taxon>
        <taxon>Polypterus</taxon>
    </lineage>
</organism>
<dbReference type="PANTHER" id="PTHR46708:SF12">
    <property type="entry name" value="TENASCIN N"/>
    <property type="match status" value="1"/>
</dbReference>
<name>A0A8X7X5I0_POLSE</name>
<dbReference type="InterPro" id="IPR036116">
    <property type="entry name" value="FN3_sf"/>
</dbReference>
<dbReference type="InterPro" id="IPR000742">
    <property type="entry name" value="EGF"/>
</dbReference>
<comment type="caution">
    <text evidence="15">The sequence shown here is derived from an EMBL/GenBank/DDBJ whole genome shotgun (WGS) entry which is preliminary data.</text>
</comment>
<dbReference type="CDD" id="cd00054">
    <property type="entry name" value="EGF_CA"/>
    <property type="match status" value="1"/>
</dbReference>
<feature type="domain" description="Fibronectin type-III" evidence="13">
    <location>
        <begin position="1057"/>
        <end position="1142"/>
    </location>
</feature>
<feature type="signal peptide" evidence="11">
    <location>
        <begin position="1"/>
        <end position="23"/>
    </location>
</feature>
<feature type="domain" description="Fibronectin type-III" evidence="13">
    <location>
        <begin position="259"/>
        <end position="350"/>
    </location>
</feature>
<keyword evidence="4" id="KW-0272">Extracellular matrix</keyword>
<evidence type="ECO:0000313" key="16">
    <source>
        <dbReference type="Proteomes" id="UP000886611"/>
    </source>
</evidence>
<feature type="domain" description="Fibronectin type-III" evidence="13">
    <location>
        <begin position="881"/>
        <end position="966"/>
    </location>
</feature>
<evidence type="ECO:0000259" key="14">
    <source>
        <dbReference type="PROSITE" id="PS51406"/>
    </source>
</evidence>
<keyword evidence="8 10" id="KW-1015">Disulfide bond</keyword>
<dbReference type="PROSITE" id="PS50026">
    <property type="entry name" value="EGF_3"/>
    <property type="match status" value="1"/>
</dbReference>
<sequence length="1783" mass="195768">MVFQNRLLILLGVLYMQLSLIITESQSREGEHGLTFSHVYKIDLPKSSSCNVELDSLPAKDQGSEMVASPEGQLEDNNLVFRHNIRLQTPKCDCEGSDAFKSMLLRLSRLEEEVNSLKDQCSQGCCGGGKGGTASLCSNHGTFKRETCECDCDEGWEGEDCSTRSCPNDCTDNGRCEDGKCICYQGYAGVDCSELLCPGDCSDKGHCVDGVCQCFEGFMGDDCSQRRCPNDCSNNGKCNNGVCICDEGFTGHDCSKVLGPKSLRLVRATEESLLVDWEHVPGAEYYIIKYHPAGAEGSIQQIRVPRSQNSYLITGLMPGVKYIIQLYAVIKETSSQPSSLEASTVIYLIDQIKVISQTEDSIHVEWKNPPTEVDYFKLTVVMPDGQEKEIRVARGEGAKTSYIIKNLLPGTMYLIRVQSVHGDAEGKPSSVNGMTELDSPTNLVTQSVTEDTATLSWNKVLAPIDSYRISYSSADGQSQEISVGADKNTHKLTGLRPGVEYTIYIWAIKGNRKSKKASTKAVTDLDGPTNLLTMSVTEDTATLSWNKALGPVDGYRISYSSADGHSQEILVGAEKNSHKLTGLRPGVEYVVNMWAVNGNQNSKKISTKATTDLDSPTNLLIKSVTEDAALLSWNKVLAPVDGYKISYSSADGQSQEISVGAEKNSHKLTGLRPGVEYTVYVWAVKGNQNSKKSSTKTTTDFDSPSNLLTKSVTEDTATLSWNKALAPVDGYRISFSSEDGQSQEISVGAEENSHTLTGLRPGLEYTVYVWAVKGNRNSKKISTKATTDLDSPTNLLTKSVTEDTATLSWNKVLAPVDGYRISYSSADGKSQEISVDNEKDSHKLTGLKPGVEYTVYIWAVKGNQNSKKSSTKATTDLDSPTNLLTKSVTEDTAILSWNKVLAPVDGYRISYSSADGKSQEISVDTEKDSHKLTGLKPGVEYTVYIWAVKGNQNSKKSSTKATTDLDSPTNLLTKSVTEDTATLSWNKVLAPVDGYRISYSSADGQSQEITVGAEKNSHKLTGLRPGVEYRVYVWAVKGNQNSKKASTQATTDLDSPTNLLTKSVTEDTATLSWNKVRAPVDGYRISYSSPDGQSQEISVGNEKNSYKLTGLRPGVEYTVYLWAVKGRQSSKKTSTKSTTDLDSPTNLHTKSVTEDTATLSWNKVLAPVDGYRISYSSTDGQSQEISMGPEKNFHKLTGLRPGVEYTVYLWAVKGSQSSKKASTKSTTVNSKTVCCFTELDSPTNLHTKSVTEDTATLSWNKVLAPVDGYRISYSSADGQSQEISVGPERDSHKLTGLRPGVEYTLKIWAVKGRKTSKKASAKAMTDIDSPTNLVATSVTEDTVTLSWNKVLAPVDGYRISYNSADGQSQEISVGAEKNSHKLTGLRPGVEYTIYIWAVKGNRKSKKTSTKATTNIDAPTNLKVTDVKQSSGIVTWTPPSASIDGYILTYRRADGNGQETEKQLGPSNMKYTLEGLELGVRYIVRLVAFKGVQRSRVAETTFLTVGIPFPFPMDCTQIMKNGNRTSGIYTIYVNNDRSKPLVVYCDMTTDGGGWIVFQRRSSGKVDFLRRWKNYTQGFGDMNDEFWLGLEKIYELTNTPTQYELRVDLRAGSESVYAVYDSFKLAPSRQKYKISVGNYRGNAAVSSCVAVIPGDAMTYHQGRGFTTIDQDNDIALSNCAFSHRGAWWYKNCHLANLNGKYGDSTHSQVYPAAFKRQVLVQVVFLALKMLFKMLILKMGVNWEPWKGHEFSIPFVEMKIRAHVSSDPTVIGRKKRSLAMRGKRLN</sequence>
<dbReference type="InterPro" id="IPR002181">
    <property type="entry name" value="Fibrinogen_a/b/g_C_dom"/>
</dbReference>
<dbReference type="PROSITE" id="PS00514">
    <property type="entry name" value="FIBRINOGEN_C_1"/>
    <property type="match status" value="1"/>
</dbReference>
<dbReference type="GO" id="GO:0030155">
    <property type="term" value="P:regulation of cell adhesion"/>
    <property type="evidence" value="ECO:0007669"/>
    <property type="project" value="TreeGrafter"/>
</dbReference>
<keyword evidence="5 10" id="KW-0245">EGF-like domain</keyword>
<dbReference type="PROSITE" id="PS01186">
    <property type="entry name" value="EGF_2"/>
    <property type="match status" value="2"/>
</dbReference>
<dbReference type="SMART" id="SM00181">
    <property type="entry name" value="EGF"/>
    <property type="match status" value="4"/>
</dbReference>
<gene>
    <name evidence="15" type="primary">Tnn</name>
    <name evidence="15" type="ORF">GTO96_0008610</name>
</gene>
<feature type="disulfide bond" evidence="10">
    <location>
        <begin position="245"/>
        <end position="254"/>
    </location>
</feature>
<dbReference type="Pfam" id="PF23106">
    <property type="entry name" value="EGF_Teneurin"/>
    <property type="match status" value="3"/>
</dbReference>
<feature type="domain" description="Fibrinogen C-terminal" evidence="14">
    <location>
        <begin position="1505"/>
        <end position="1761"/>
    </location>
</feature>
<feature type="domain" description="Fibronectin type-III" evidence="13">
    <location>
        <begin position="1417"/>
        <end position="1507"/>
    </location>
</feature>
<keyword evidence="16" id="KW-1185">Reference proteome</keyword>
<feature type="domain" description="Fibronectin type-III" evidence="13">
    <location>
        <begin position="1241"/>
        <end position="1330"/>
    </location>
</feature>
<dbReference type="GO" id="GO:0005615">
    <property type="term" value="C:extracellular space"/>
    <property type="evidence" value="ECO:0007669"/>
    <property type="project" value="TreeGrafter"/>
</dbReference>
<dbReference type="CDD" id="cd00063">
    <property type="entry name" value="FN3"/>
    <property type="match status" value="14"/>
</dbReference>
<dbReference type="PANTHER" id="PTHR46708">
    <property type="entry name" value="TENASCIN"/>
    <property type="match status" value="1"/>
</dbReference>
<dbReference type="PROSITE" id="PS50853">
    <property type="entry name" value="FN3"/>
    <property type="match status" value="13"/>
</dbReference>
<feature type="disulfide bond" evidence="10">
    <location>
        <begin position="228"/>
        <end position="238"/>
    </location>
</feature>
<evidence type="ECO:0000256" key="6">
    <source>
        <dbReference type="ARBA" id="ARBA00022729"/>
    </source>
</evidence>
<comment type="similarity">
    <text evidence="2">Belongs to the tenascin family.</text>
</comment>
<dbReference type="EMBL" id="JAATIS010004524">
    <property type="protein sequence ID" value="KAG2461269.1"/>
    <property type="molecule type" value="Genomic_DNA"/>
</dbReference>
<evidence type="ECO:0000256" key="8">
    <source>
        <dbReference type="ARBA" id="ARBA00023157"/>
    </source>
</evidence>
<comment type="caution">
    <text evidence="10">Lacks conserved residue(s) required for the propagation of feature annotation.</text>
</comment>
<keyword evidence="7" id="KW-0677">Repeat</keyword>
<evidence type="ECO:0000256" key="1">
    <source>
        <dbReference type="ARBA" id="ARBA00004498"/>
    </source>
</evidence>
<evidence type="ECO:0000256" key="11">
    <source>
        <dbReference type="SAM" id="SignalP"/>
    </source>
</evidence>
<feature type="domain" description="Fibronectin type-III" evidence="13">
    <location>
        <begin position="1331"/>
        <end position="1416"/>
    </location>
</feature>
<dbReference type="SUPFAM" id="SSF56496">
    <property type="entry name" value="Fibrinogen C-terminal domain-like"/>
    <property type="match status" value="1"/>
</dbReference>
<comment type="subcellular location">
    <subcellularLocation>
        <location evidence="1">Secreted</location>
        <location evidence="1">Extracellular space</location>
        <location evidence="1">Extracellular matrix</location>
    </subcellularLocation>
</comment>
<keyword evidence="3" id="KW-0964">Secreted</keyword>
<feature type="chain" id="PRO_5036478291" evidence="11">
    <location>
        <begin position="24"/>
        <end position="1783"/>
    </location>
</feature>
<evidence type="ECO:0000256" key="9">
    <source>
        <dbReference type="ARBA" id="ARBA00023180"/>
    </source>
</evidence>
<accession>A0A8X7X5I0</accession>
<reference evidence="15 16" key="1">
    <citation type="journal article" date="2021" name="Cell">
        <title>Tracing the genetic footprints of vertebrate landing in non-teleost ray-finned fishes.</title>
        <authorList>
            <person name="Bi X."/>
            <person name="Wang K."/>
            <person name="Yang L."/>
            <person name="Pan H."/>
            <person name="Jiang H."/>
            <person name="Wei Q."/>
            <person name="Fang M."/>
            <person name="Yu H."/>
            <person name="Zhu C."/>
            <person name="Cai Y."/>
            <person name="He Y."/>
            <person name="Gan X."/>
            <person name="Zeng H."/>
            <person name="Yu D."/>
            <person name="Zhu Y."/>
            <person name="Jiang H."/>
            <person name="Qiu Q."/>
            <person name="Yang H."/>
            <person name="Zhang Y.E."/>
            <person name="Wang W."/>
            <person name="Zhu M."/>
            <person name="He S."/>
            <person name="Zhang G."/>
        </authorList>
    </citation>
    <scope>NUCLEOTIDE SEQUENCE [LARGE SCALE GENOMIC DNA]</scope>
    <source>
        <strain evidence="15">Bchr_013</strain>
    </source>
</reference>
<dbReference type="FunFam" id="3.90.215.10:FF:000001">
    <property type="entry name" value="Tenascin isoform 1"/>
    <property type="match status" value="1"/>
</dbReference>
<feature type="non-terminal residue" evidence="15">
    <location>
        <position position="1"/>
    </location>
</feature>
<dbReference type="InterPro" id="IPR036056">
    <property type="entry name" value="Fibrinogen-like_C"/>
</dbReference>
<evidence type="ECO:0000256" key="3">
    <source>
        <dbReference type="ARBA" id="ARBA00022525"/>
    </source>
</evidence>
<dbReference type="SMART" id="SM00186">
    <property type="entry name" value="FBG"/>
    <property type="match status" value="1"/>
</dbReference>
<evidence type="ECO:0000259" key="13">
    <source>
        <dbReference type="PROSITE" id="PS50853"/>
    </source>
</evidence>
<dbReference type="InterPro" id="IPR014716">
    <property type="entry name" value="Fibrinogen_a/b/g_C_1"/>
</dbReference>
<dbReference type="SUPFAM" id="SSF49265">
    <property type="entry name" value="Fibronectin type III"/>
    <property type="match status" value="7"/>
</dbReference>
<dbReference type="InterPro" id="IPR050991">
    <property type="entry name" value="ECM_Regulatory_Proteins"/>
</dbReference>
<feature type="non-terminal residue" evidence="15">
    <location>
        <position position="1783"/>
    </location>
</feature>
<feature type="domain" description="Fibronectin type-III" evidence="13">
    <location>
        <begin position="705"/>
        <end position="790"/>
    </location>
</feature>
<dbReference type="Gene3D" id="2.10.25.10">
    <property type="entry name" value="Laminin"/>
    <property type="match status" value="3"/>
</dbReference>
<dbReference type="PROSITE" id="PS00022">
    <property type="entry name" value="EGF_1"/>
    <property type="match status" value="2"/>
</dbReference>
<feature type="domain" description="Fibronectin type-III" evidence="13">
    <location>
        <begin position="615"/>
        <end position="704"/>
    </location>
</feature>
<evidence type="ECO:0000256" key="10">
    <source>
        <dbReference type="PROSITE-ProRule" id="PRU00076"/>
    </source>
</evidence>
<feature type="domain" description="Fibronectin type-III" evidence="13">
    <location>
        <begin position="439"/>
        <end position="527"/>
    </location>
</feature>